<dbReference type="VEuPathDB" id="CryptoDB:Cvel_23404"/>
<protein>
    <submittedName>
        <fullName evidence="1">Uncharacterized protein</fullName>
    </submittedName>
</protein>
<proteinExistence type="predicted"/>
<reference evidence="1" key="1">
    <citation type="submission" date="2014-11" db="EMBL/GenBank/DDBJ databases">
        <authorList>
            <person name="Otto D Thomas"/>
            <person name="Naeem Raeece"/>
        </authorList>
    </citation>
    <scope>NUCLEOTIDE SEQUENCE</scope>
</reference>
<sequence length="158" mass="17308">MDNISVVFPGLHPSALIDAWQDCSELLKGYGLTLNLGKGKSAAHSPSWLGLRDCPLQHPAGLEINTAGYKLMGAAGGDDSFVGGLFKEKVAEAVRLGKRVEAYGDPQGAFLLFRYCVFPKLMYLARVMGERISMDEWGRVDREMGELFLQTMHLTAAE</sequence>
<gene>
    <name evidence="1" type="ORF">Cvel_23404</name>
</gene>
<accession>A0A0G4GU76</accession>
<dbReference type="EMBL" id="CDMZ01001556">
    <property type="protein sequence ID" value="CEM34343.1"/>
    <property type="molecule type" value="Genomic_DNA"/>
</dbReference>
<dbReference type="AlphaFoldDB" id="A0A0G4GU76"/>
<name>A0A0G4GU76_9ALVE</name>
<organism evidence="1">
    <name type="scientific">Chromera velia CCMP2878</name>
    <dbReference type="NCBI Taxonomy" id="1169474"/>
    <lineage>
        <taxon>Eukaryota</taxon>
        <taxon>Sar</taxon>
        <taxon>Alveolata</taxon>
        <taxon>Colpodellida</taxon>
        <taxon>Chromeraceae</taxon>
        <taxon>Chromera</taxon>
    </lineage>
</organism>
<dbReference type="PhylomeDB" id="A0A0G4GU76"/>
<evidence type="ECO:0000313" key="1">
    <source>
        <dbReference type="EMBL" id="CEM34343.1"/>
    </source>
</evidence>